<dbReference type="EMBL" id="LMYN01000035">
    <property type="protein sequence ID" value="KSA02086.1"/>
    <property type="molecule type" value="Genomic_DNA"/>
</dbReference>
<evidence type="ECO:0000313" key="9">
    <source>
        <dbReference type="Proteomes" id="UP000054251"/>
    </source>
</evidence>
<dbReference type="InterPro" id="IPR018253">
    <property type="entry name" value="DnaJ_domain_CS"/>
</dbReference>
<dbReference type="PROSITE" id="PS00636">
    <property type="entry name" value="DNAJ_1"/>
    <property type="match status" value="1"/>
</dbReference>
<keyword evidence="1" id="KW-0479">Metal-binding</keyword>
<dbReference type="InterPro" id="IPR036869">
    <property type="entry name" value="J_dom_sf"/>
</dbReference>
<gene>
    <name evidence="8" type="ORF">AC631_02160</name>
</gene>
<dbReference type="PROSITE" id="PS00028">
    <property type="entry name" value="ZINC_FINGER_C2H2_1"/>
    <property type="match status" value="2"/>
</dbReference>
<sequence>MKTCYYELLQVESTATDLELKKAYRKKALQLHPDKNPDDVEGATARFALVRAAYEVLSDPQERSWYDSHKSQILRDEDTFEVDENELVIPSISVEEILRYFNPSFYTTIDDSQVGFYNVVSRLFERIAAEEISHAKHQGLVKYEKYHDDAPNVNVIEESMLLYPRFGNSKSDYISHVRPFYNTWLSFQSVKAFNWKDEYRYSTAPDRRTRRLMERENKKARDAARKEYNETVRSLVAFIKKRDVRVKQGISEYEKQKKKKQQEELADQIRNNRQDELRKLATQNNFEIQDWQQLSIEELNELEQMLDEEYNSSSDSEFDEFEQTGDENYFECFVCNKYFKSEKQFETHEQSNKHKKVVNKLKWEMQKEGIELGIDKEDVDLDEFETASSGLESEDYDYDINSESIDNVSEASETYNENREEDDALKSSVIIDNASDNIDNIEFEVDDEINSDFENNAEPIIEPQPSLKKKLKNKKSKNKNKSMPTYSDDEDDELKRELSKLNSDLKGVALESDSDWSTNTKSKKNKKKKTPNADSETSSPRPQATIPKKKKNNESDELPSYVPKGSEICVVCKELFTSRNKLFQHVKSTGHAAPLAQTKKGNKKRN</sequence>
<dbReference type="Pfam" id="PF12171">
    <property type="entry name" value="zf-C2H2_jaz"/>
    <property type="match status" value="1"/>
</dbReference>
<dbReference type="GO" id="GO:0003676">
    <property type="term" value="F:nucleic acid binding"/>
    <property type="evidence" value="ECO:0007669"/>
    <property type="project" value="InterPro"/>
</dbReference>
<proteinExistence type="predicted"/>
<dbReference type="PANTHER" id="PTHR44029:SF1">
    <property type="entry name" value="DNAJ HOMOLOG SUBFAMILY C MEMBER 21"/>
    <property type="match status" value="1"/>
</dbReference>
<feature type="domain" description="J" evidence="6">
    <location>
        <begin position="4"/>
        <end position="70"/>
    </location>
</feature>
<dbReference type="SMART" id="SM00451">
    <property type="entry name" value="ZnF_U1"/>
    <property type="match status" value="2"/>
</dbReference>
<keyword evidence="3" id="KW-0862">Zinc</keyword>
<keyword evidence="9" id="KW-1185">Reference proteome</keyword>
<dbReference type="GeneID" id="26839169"/>
<evidence type="ECO:0000256" key="4">
    <source>
        <dbReference type="PROSITE-ProRule" id="PRU00042"/>
    </source>
</evidence>
<evidence type="ECO:0000256" key="3">
    <source>
        <dbReference type="ARBA" id="ARBA00022833"/>
    </source>
</evidence>
<dbReference type="SUPFAM" id="SSF46565">
    <property type="entry name" value="Chaperone J-domain"/>
    <property type="match status" value="1"/>
</dbReference>
<dbReference type="PROSITE" id="PS50076">
    <property type="entry name" value="DNAJ_2"/>
    <property type="match status" value="1"/>
</dbReference>
<dbReference type="Pfam" id="PF21884">
    <property type="entry name" value="ZUO1-like_ZHD"/>
    <property type="match status" value="1"/>
</dbReference>
<evidence type="ECO:0000256" key="2">
    <source>
        <dbReference type="ARBA" id="ARBA00022771"/>
    </source>
</evidence>
<feature type="region of interest" description="Disordered" evidence="5">
    <location>
        <begin position="455"/>
        <end position="561"/>
    </location>
</feature>
<dbReference type="InterPro" id="IPR003604">
    <property type="entry name" value="Matrin/U1-like-C_Znf_C2H2"/>
</dbReference>
<dbReference type="Gene3D" id="1.10.287.110">
    <property type="entry name" value="DnaJ domain"/>
    <property type="match status" value="1"/>
</dbReference>
<evidence type="ECO:0008006" key="10">
    <source>
        <dbReference type="Google" id="ProtNLM"/>
    </source>
</evidence>
<evidence type="ECO:0000256" key="1">
    <source>
        <dbReference type="ARBA" id="ARBA00022723"/>
    </source>
</evidence>
<evidence type="ECO:0000313" key="8">
    <source>
        <dbReference type="EMBL" id="KSA02086.1"/>
    </source>
</evidence>
<dbReference type="OrthoDB" id="5894at2759"/>
<evidence type="ECO:0000259" key="7">
    <source>
        <dbReference type="PROSITE" id="PS50157"/>
    </source>
</evidence>
<dbReference type="PANTHER" id="PTHR44029">
    <property type="entry name" value="DNAJ HOMOLOG SUBFAMILY C MEMBER 21"/>
    <property type="match status" value="1"/>
</dbReference>
<dbReference type="FunFam" id="1.10.287.110:FF:000046">
    <property type="entry name" value="dnaJ homolog subfamily C member 21"/>
    <property type="match status" value="1"/>
</dbReference>
<dbReference type="Pfam" id="PF00226">
    <property type="entry name" value="DnaJ"/>
    <property type="match status" value="1"/>
</dbReference>
<dbReference type="InterPro" id="IPR022755">
    <property type="entry name" value="Znf_C2H2_jaz"/>
</dbReference>
<comment type="caution">
    <text evidence="8">The sequence shown here is derived from an EMBL/GenBank/DDBJ whole genome shotgun (WGS) entry which is preliminary data.</text>
</comment>
<dbReference type="InterPro" id="IPR036236">
    <property type="entry name" value="Znf_C2H2_sf"/>
</dbReference>
<dbReference type="RefSeq" id="XP_015468188.1">
    <property type="nucleotide sequence ID" value="XM_015610990.1"/>
</dbReference>
<reference evidence="8 9" key="1">
    <citation type="submission" date="2015-11" db="EMBL/GenBank/DDBJ databases">
        <title>The genome of Debaryomyces fabryi.</title>
        <authorList>
            <person name="Tafer H."/>
            <person name="Lopandic K."/>
        </authorList>
    </citation>
    <scope>NUCLEOTIDE SEQUENCE [LARGE SCALE GENOMIC DNA]</scope>
    <source>
        <strain evidence="8 9">CBS 789</strain>
    </source>
</reference>
<organism evidence="8 9">
    <name type="scientific">Debaryomyces fabryi</name>
    <dbReference type="NCBI Taxonomy" id="58627"/>
    <lineage>
        <taxon>Eukaryota</taxon>
        <taxon>Fungi</taxon>
        <taxon>Dikarya</taxon>
        <taxon>Ascomycota</taxon>
        <taxon>Saccharomycotina</taxon>
        <taxon>Pichiomycetes</taxon>
        <taxon>Debaryomycetaceae</taxon>
        <taxon>Debaryomyces</taxon>
    </lineage>
</organism>
<protein>
    <recommendedName>
        <fullName evidence="10">J protein JJJ1</fullName>
    </recommendedName>
</protein>
<dbReference type="CDD" id="cd06257">
    <property type="entry name" value="DnaJ"/>
    <property type="match status" value="1"/>
</dbReference>
<dbReference type="PRINTS" id="PR00625">
    <property type="entry name" value="JDOMAIN"/>
</dbReference>
<dbReference type="Gene3D" id="3.30.160.60">
    <property type="entry name" value="Classic Zinc Finger"/>
    <property type="match status" value="1"/>
</dbReference>
<dbReference type="InterPro" id="IPR013087">
    <property type="entry name" value="Znf_C2H2_type"/>
</dbReference>
<dbReference type="GO" id="GO:0005737">
    <property type="term" value="C:cytoplasm"/>
    <property type="evidence" value="ECO:0007669"/>
    <property type="project" value="TreeGrafter"/>
</dbReference>
<dbReference type="InterPro" id="IPR054076">
    <property type="entry name" value="ZUO1-like_ZHD"/>
</dbReference>
<keyword evidence="2 4" id="KW-0863">Zinc-finger</keyword>
<accession>A0A0V1Q0X0</accession>
<evidence type="ECO:0000256" key="5">
    <source>
        <dbReference type="SAM" id="MobiDB-lite"/>
    </source>
</evidence>
<dbReference type="InterPro" id="IPR051964">
    <property type="entry name" value="Chaperone_stress_response"/>
</dbReference>
<feature type="domain" description="C2H2-type" evidence="7">
    <location>
        <begin position="330"/>
        <end position="354"/>
    </location>
</feature>
<dbReference type="AlphaFoldDB" id="A0A0V1Q0X0"/>
<dbReference type="PROSITE" id="PS50157">
    <property type="entry name" value="ZINC_FINGER_C2H2_2"/>
    <property type="match status" value="1"/>
</dbReference>
<dbReference type="Proteomes" id="UP000054251">
    <property type="component" value="Unassembled WGS sequence"/>
</dbReference>
<dbReference type="SMART" id="SM00271">
    <property type="entry name" value="DnaJ"/>
    <property type="match status" value="1"/>
</dbReference>
<dbReference type="InterPro" id="IPR001623">
    <property type="entry name" value="DnaJ_domain"/>
</dbReference>
<feature type="compositionally biased region" description="Basic residues" evidence="5">
    <location>
        <begin position="467"/>
        <end position="480"/>
    </location>
</feature>
<evidence type="ECO:0000259" key="6">
    <source>
        <dbReference type="PROSITE" id="PS50076"/>
    </source>
</evidence>
<dbReference type="SUPFAM" id="SSF57667">
    <property type="entry name" value="beta-beta-alpha zinc fingers"/>
    <property type="match status" value="1"/>
</dbReference>
<name>A0A0V1Q0X0_9ASCO</name>
<feature type="compositionally biased region" description="Basic residues" evidence="5">
    <location>
        <begin position="521"/>
        <end position="530"/>
    </location>
</feature>
<dbReference type="SMART" id="SM00355">
    <property type="entry name" value="ZnF_C2H2"/>
    <property type="match status" value="2"/>
</dbReference>
<feature type="compositionally biased region" description="Polar residues" evidence="5">
    <location>
        <begin position="532"/>
        <end position="542"/>
    </location>
</feature>
<dbReference type="GO" id="GO:0008270">
    <property type="term" value="F:zinc ion binding"/>
    <property type="evidence" value="ECO:0007669"/>
    <property type="project" value="UniProtKB-KW"/>
</dbReference>